<keyword evidence="4" id="KW-1185">Reference proteome</keyword>
<dbReference type="InterPro" id="IPR007167">
    <property type="entry name" value="Fe-transptr_FeoA-like"/>
</dbReference>
<proteinExistence type="predicted"/>
<dbReference type="Proteomes" id="UP000746471">
    <property type="component" value="Unassembled WGS sequence"/>
</dbReference>
<gene>
    <name evidence="3" type="ORF">KHM83_05985</name>
</gene>
<dbReference type="Pfam" id="PF04023">
    <property type="entry name" value="FeoA"/>
    <property type="match status" value="1"/>
</dbReference>
<evidence type="ECO:0000256" key="1">
    <source>
        <dbReference type="ARBA" id="ARBA00023004"/>
    </source>
</evidence>
<name>A0ABS5PPA5_9FIRM</name>
<comment type="caution">
    <text evidence="3">The sequence shown here is derived from an EMBL/GenBank/DDBJ whole genome shotgun (WGS) entry which is preliminary data.</text>
</comment>
<dbReference type="Gene3D" id="2.30.30.90">
    <property type="match status" value="1"/>
</dbReference>
<dbReference type="InterPro" id="IPR038157">
    <property type="entry name" value="FeoA_core_dom"/>
</dbReference>
<keyword evidence="1" id="KW-0408">Iron</keyword>
<dbReference type="RefSeq" id="WP_213236002.1">
    <property type="nucleotide sequence ID" value="NZ_JAHBCL010000008.1"/>
</dbReference>
<dbReference type="InterPro" id="IPR008988">
    <property type="entry name" value="Transcriptional_repressor_C"/>
</dbReference>
<dbReference type="SMART" id="SM00899">
    <property type="entry name" value="FeoA"/>
    <property type="match status" value="1"/>
</dbReference>
<evidence type="ECO:0000259" key="2">
    <source>
        <dbReference type="SMART" id="SM00899"/>
    </source>
</evidence>
<accession>A0ABS5PPA5</accession>
<dbReference type="SUPFAM" id="SSF50037">
    <property type="entry name" value="C-terminal domain of transcriptional repressors"/>
    <property type="match status" value="1"/>
</dbReference>
<evidence type="ECO:0000313" key="3">
    <source>
        <dbReference type="EMBL" id="MBS7526219.1"/>
    </source>
</evidence>
<evidence type="ECO:0000313" key="4">
    <source>
        <dbReference type="Proteomes" id="UP000746471"/>
    </source>
</evidence>
<protein>
    <submittedName>
        <fullName evidence="3">Ferrous iron transport protein A</fullName>
    </submittedName>
</protein>
<sequence length="89" mass="9770">MVGLFANAFGLKTRSERPTSLESAAIGETYTINSIETTDSEMKHFLFTLGCFEGERVTLVSVLSDLYVISVKDARYSIDRELASAIGID</sequence>
<feature type="domain" description="Ferrous iron transporter FeoA-like" evidence="2">
    <location>
        <begin position="19"/>
        <end position="89"/>
    </location>
</feature>
<organism evidence="3 4">
    <name type="scientific">Fusibacter paucivorans</name>
    <dbReference type="NCBI Taxonomy" id="76009"/>
    <lineage>
        <taxon>Bacteria</taxon>
        <taxon>Bacillati</taxon>
        <taxon>Bacillota</taxon>
        <taxon>Clostridia</taxon>
        <taxon>Eubacteriales</taxon>
        <taxon>Eubacteriales Family XII. Incertae Sedis</taxon>
        <taxon>Fusibacter</taxon>
    </lineage>
</organism>
<dbReference type="EMBL" id="JAHBCL010000008">
    <property type="protein sequence ID" value="MBS7526219.1"/>
    <property type="molecule type" value="Genomic_DNA"/>
</dbReference>
<reference evidence="3 4" key="1">
    <citation type="submission" date="2021-05" db="EMBL/GenBank/DDBJ databases">
        <title>Fusibacter ferrireducens sp. nov., an anaerobic, sulfur- and Fe-reducing bacterium isolated from the mangrove sediment.</title>
        <authorList>
            <person name="Qiu D."/>
        </authorList>
    </citation>
    <scope>NUCLEOTIDE SEQUENCE [LARGE SCALE GENOMIC DNA]</scope>
    <source>
        <strain evidence="3 4">DSM 12116</strain>
    </source>
</reference>